<comment type="caution">
    <text evidence="6">The sequence shown here is derived from an EMBL/GenBank/DDBJ whole genome shotgun (WGS) entry which is preliminary data.</text>
</comment>
<keyword evidence="1" id="KW-0521">NADP</keyword>
<proteinExistence type="predicted"/>
<evidence type="ECO:0000256" key="4">
    <source>
        <dbReference type="ARBA" id="ARBA00048009"/>
    </source>
</evidence>
<dbReference type="InterPro" id="IPR002347">
    <property type="entry name" value="SDR_fam"/>
</dbReference>
<dbReference type="EC" id="1.3.1.124" evidence="3"/>
<gene>
    <name evidence="6" type="ORF">HDK90DRAFT_243264</name>
</gene>
<comment type="catalytic activity">
    <reaction evidence="5">
        <text>a (2E,4Z)-dienoyl-CoA + NADPH + H(+) = a 4,5-saturated-(3E)-enoyl-CoA + NADP(+)</text>
        <dbReference type="Rhea" id="RHEA:61892"/>
        <dbReference type="ChEBI" id="CHEBI:15378"/>
        <dbReference type="ChEBI" id="CHEBI:57783"/>
        <dbReference type="ChEBI" id="CHEBI:58349"/>
        <dbReference type="ChEBI" id="CHEBI:85099"/>
        <dbReference type="ChEBI" id="CHEBI:85493"/>
        <dbReference type="EC" id="1.3.1.124"/>
    </reaction>
</comment>
<dbReference type="SUPFAM" id="SSF51735">
    <property type="entry name" value="NAD(P)-binding Rossmann-fold domains"/>
    <property type="match status" value="1"/>
</dbReference>
<organism evidence="6 7">
    <name type="scientific">Phyllosticta capitalensis</name>
    <dbReference type="NCBI Taxonomy" id="121624"/>
    <lineage>
        <taxon>Eukaryota</taxon>
        <taxon>Fungi</taxon>
        <taxon>Dikarya</taxon>
        <taxon>Ascomycota</taxon>
        <taxon>Pezizomycotina</taxon>
        <taxon>Dothideomycetes</taxon>
        <taxon>Dothideomycetes incertae sedis</taxon>
        <taxon>Botryosphaeriales</taxon>
        <taxon>Phyllostictaceae</taxon>
        <taxon>Phyllosticta</taxon>
    </lineage>
</organism>
<accession>A0ABR1YPJ9</accession>
<dbReference type="Gene3D" id="3.40.50.720">
    <property type="entry name" value="NAD(P)-binding Rossmann-like Domain"/>
    <property type="match status" value="1"/>
</dbReference>
<evidence type="ECO:0000313" key="6">
    <source>
        <dbReference type="EMBL" id="KAK8235378.1"/>
    </source>
</evidence>
<evidence type="ECO:0000256" key="1">
    <source>
        <dbReference type="ARBA" id="ARBA00022857"/>
    </source>
</evidence>
<evidence type="ECO:0000256" key="3">
    <source>
        <dbReference type="ARBA" id="ARBA00026117"/>
    </source>
</evidence>
<dbReference type="EMBL" id="JBBWRZ010000005">
    <property type="protein sequence ID" value="KAK8235378.1"/>
    <property type="molecule type" value="Genomic_DNA"/>
</dbReference>
<dbReference type="InterPro" id="IPR036291">
    <property type="entry name" value="NAD(P)-bd_dom_sf"/>
</dbReference>
<dbReference type="CDD" id="cd05369">
    <property type="entry name" value="TER_DECR_SDR_a"/>
    <property type="match status" value="1"/>
</dbReference>
<dbReference type="Pfam" id="PF13561">
    <property type="entry name" value="adh_short_C2"/>
    <property type="match status" value="1"/>
</dbReference>
<name>A0ABR1YPJ9_9PEZI</name>
<dbReference type="InterPro" id="IPR045017">
    <property type="entry name" value="DECR2-like"/>
</dbReference>
<evidence type="ECO:0000313" key="7">
    <source>
        <dbReference type="Proteomes" id="UP001492380"/>
    </source>
</evidence>
<dbReference type="PANTHER" id="PTHR43296:SF2">
    <property type="entry name" value="PEROXISOMAL 2,4-DIENOYL-COA REDUCTASE [(3E)-ENOYL-COA-PRODUCING]"/>
    <property type="match status" value="1"/>
</dbReference>
<dbReference type="PRINTS" id="PR00081">
    <property type="entry name" value="GDHRDH"/>
</dbReference>
<comment type="catalytic activity">
    <reaction evidence="4">
        <text>a (2E,4E)-dienoyl-CoA + NADPH + H(+) = a 4,5-saturated-(3E)-enoyl-CoA + NADP(+)</text>
        <dbReference type="Rhea" id="RHEA:45912"/>
        <dbReference type="ChEBI" id="CHEBI:15378"/>
        <dbReference type="ChEBI" id="CHEBI:57783"/>
        <dbReference type="ChEBI" id="CHEBI:58349"/>
        <dbReference type="ChEBI" id="CHEBI:85101"/>
        <dbReference type="ChEBI" id="CHEBI:85493"/>
        <dbReference type="EC" id="1.3.1.124"/>
    </reaction>
</comment>
<dbReference type="PANTHER" id="PTHR43296">
    <property type="entry name" value="PEROXISOMAL 2,4-DIENOYL-COA REDUCTASE"/>
    <property type="match status" value="1"/>
</dbReference>
<keyword evidence="7" id="KW-1185">Reference proteome</keyword>
<evidence type="ECO:0000256" key="5">
    <source>
        <dbReference type="ARBA" id="ARBA00048340"/>
    </source>
</evidence>
<dbReference type="Proteomes" id="UP001492380">
    <property type="component" value="Unassembled WGS sequence"/>
</dbReference>
<sequence length="317" mass="32818">MPLPKSAYVSDVWRDGIFANKVVFCTGGAGTICSAQVRALVHLGANACIIGRKVEKTESVAADIATARPGAKVLGLGNVDVRNPESLQAAADRCAKELGSIDFVIAGAAGNFLSSMNNLSTNAFKAVMDIDVLGSYNTVKATLPYLVESAAKHKTDGVTPPAKGTGGRIIFVSATIHYTGMPLQSHVMVAKAGVDQLAHAVCIEQGPRGITSNVIAPGPIRGTEGMERLSTKANSDPAVAGRGVPSGRWGTVKEIADATVYLFSDSGNYVNGEILVVDGGAWHLNGSTGPGAEIQYPDFLLSNEVVKGVKGGKKAKL</sequence>
<keyword evidence="2" id="KW-0560">Oxidoreductase</keyword>
<reference evidence="6 7" key="1">
    <citation type="submission" date="2024-04" db="EMBL/GenBank/DDBJ databases">
        <title>Phyllosticta paracitricarpa is synonymous to the EU quarantine fungus P. citricarpa based on phylogenomic analyses.</title>
        <authorList>
            <consortium name="Lawrence Berkeley National Laboratory"/>
            <person name="Van Ingen-Buijs V.A."/>
            <person name="Van Westerhoven A.C."/>
            <person name="Haridas S."/>
            <person name="Skiadas P."/>
            <person name="Martin F."/>
            <person name="Groenewald J.Z."/>
            <person name="Crous P.W."/>
            <person name="Seidl M.F."/>
        </authorList>
    </citation>
    <scope>NUCLEOTIDE SEQUENCE [LARGE SCALE GENOMIC DNA]</scope>
    <source>
        <strain evidence="6 7">CBS 123374</strain>
    </source>
</reference>
<protein>
    <recommendedName>
        <fullName evidence="3">2,4-dienoyl-CoA reductase [(3E)-enoyl-CoA-producing]</fullName>
        <ecNumber evidence="3">1.3.1.124</ecNumber>
    </recommendedName>
</protein>
<evidence type="ECO:0000256" key="2">
    <source>
        <dbReference type="ARBA" id="ARBA00023002"/>
    </source>
</evidence>